<gene>
    <name evidence="1" type="ORF">CLV25_1081</name>
</gene>
<keyword evidence="1" id="KW-0121">Carboxypeptidase</keyword>
<comment type="caution">
    <text evidence="1">The sequence shown here is derived from an EMBL/GenBank/DDBJ whole genome shotgun (WGS) entry which is preliminary data.</text>
</comment>
<keyword evidence="2" id="KW-1185">Reference proteome</keyword>
<sequence>MSNALNIAAMRNLVKRMLQIGMTIVLVASFGIAFAQNGNYTTVYGIVKDVNTRQAVAFANISIPNGNIGTVTNSEGEFIIKIPKSLNATELEISHVGYKNSKLKIEESNGKPGVYYVEAHTLSLQEIIIRPESPDMLVRMAISDVAQNYSTVPAMMEGFYREIIKQKRDYLSISEAVVDIYKASYTSFENDRVRVEKGRKGTNIKKADTLLVKLQGGPTVALLLDVVKNPEYLFSLEALRDYKYEMKGVVNINNKLNYIISFSPAFEQPYPLFYGKFYINQETLALTMAEFSMDISDKAKAESFFIKKKPIGLKMTPTSTSYLVSYKTGPDGKYYVNYVRNEMKFKADWKKRWFNSYYTVMSEMAVTNISKKNVAKIPNDETFKTSMVLNDRLQDLQDQNFWGESNIIEPEQSIENAIKKIAKYMEKTNN</sequence>
<dbReference type="Gene3D" id="2.60.40.1120">
    <property type="entry name" value="Carboxypeptidase-like, regulatory domain"/>
    <property type="match status" value="1"/>
</dbReference>
<keyword evidence="1" id="KW-0645">Protease</keyword>
<name>A0A4R2EDX3_9BACT</name>
<dbReference type="AlphaFoldDB" id="A0A4R2EDX3"/>
<dbReference type="Proteomes" id="UP000294830">
    <property type="component" value="Unassembled WGS sequence"/>
</dbReference>
<proteinExistence type="predicted"/>
<keyword evidence="1" id="KW-0378">Hydrolase</keyword>
<protein>
    <submittedName>
        <fullName evidence="1">Carboxypeptidase-like protein</fullName>
    </submittedName>
</protein>
<evidence type="ECO:0000313" key="1">
    <source>
        <dbReference type="EMBL" id="TCN66663.1"/>
    </source>
</evidence>
<organism evidence="1 2">
    <name type="scientific">Acetobacteroides hydrogenigenes</name>
    <dbReference type="NCBI Taxonomy" id="979970"/>
    <lineage>
        <taxon>Bacteria</taxon>
        <taxon>Pseudomonadati</taxon>
        <taxon>Bacteroidota</taxon>
        <taxon>Bacteroidia</taxon>
        <taxon>Bacteroidales</taxon>
        <taxon>Rikenellaceae</taxon>
        <taxon>Acetobacteroides</taxon>
    </lineage>
</organism>
<evidence type="ECO:0000313" key="2">
    <source>
        <dbReference type="Proteomes" id="UP000294830"/>
    </source>
</evidence>
<reference evidence="1 2" key="1">
    <citation type="submission" date="2019-03" db="EMBL/GenBank/DDBJ databases">
        <title>Genomic Encyclopedia of Archaeal and Bacterial Type Strains, Phase II (KMG-II): from individual species to whole genera.</title>
        <authorList>
            <person name="Goeker M."/>
        </authorList>
    </citation>
    <scope>NUCLEOTIDE SEQUENCE [LARGE SCALE GENOMIC DNA]</scope>
    <source>
        <strain evidence="1 2">RL-C</strain>
    </source>
</reference>
<dbReference type="InterPro" id="IPR008969">
    <property type="entry name" value="CarboxyPept-like_regulatory"/>
</dbReference>
<dbReference type="GO" id="GO:0004180">
    <property type="term" value="F:carboxypeptidase activity"/>
    <property type="evidence" value="ECO:0007669"/>
    <property type="project" value="UniProtKB-KW"/>
</dbReference>
<dbReference type="EMBL" id="SLWB01000008">
    <property type="protein sequence ID" value="TCN66663.1"/>
    <property type="molecule type" value="Genomic_DNA"/>
</dbReference>
<dbReference type="OrthoDB" id="1489599at2"/>
<dbReference type="SUPFAM" id="SSF49464">
    <property type="entry name" value="Carboxypeptidase regulatory domain-like"/>
    <property type="match status" value="1"/>
</dbReference>
<accession>A0A4R2EDX3</accession>
<dbReference type="Pfam" id="PF13715">
    <property type="entry name" value="CarbopepD_reg_2"/>
    <property type="match status" value="1"/>
</dbReference>